<dbReference type="Gene3D" id="3.90.25.10">
    <property type="entry name" value="UDP-galactose 4-epimerase, domain 1"/>
    <property type="match status" value="1"/>
</dbReference>
<dbReference type="SUPFAM" id="SSF51735">
    <property type="entry name" value="NAD(P)-binding Rossmann-fold domains"/>
    <property type="match status" value="1"/>
</dbReference>
<dbReference type="InterPro" id="IPR036291">
    <property type="entry name" value="NAD(P)-bd_dom_sf"/>
</dbReference>
<dbReference type="InterPro" id="IPR001509">
    <property type="entry name" value="Epimerase_deHydtase"/>
</dbReference>
<evidence type="ECO:0000313" key="3">
    <source>
        <dbReference type="EMBL" id="SVA84071.1"/>
    </source>
</evidence>
<name>A0A381Z547_9ZZZZ</name>
<dbReference type="Pfam" id="PF01370">
    <property type="entry name" value="Epimerase"/>
    <property type="match status" value="1"/>
</dbReference>
<organism evidence="3">
    <name type="scientific">marine metagenome</name>
    <dbReference type="NCBI Taxonomy" id="408172"/>
    <lineage>
        <taxon>unclassified sequences</taxon>
        <taxon>metagenomes</taxon>
        <taxon>ecological metagenomes</taxon>
    </lineage>
</organism>
<comment type="similarity">
    <text evidence="1">Belongs to the NAD(P)-dependent epimerase/dehydratase family.</text>
</comment>
<sequence length="195" mass="21463">MTRSLVTGGAGFIGSHLVDALVARGDQVSVLDNLSSGSLDFLAGSRDAFEFHQLDLLDNEFDALFDGVDIVWHLSANPEVRTGITEPEVMFRQNVDATRLVLEAMVRCNVRDIVFTSTSTVYGEASVVPTPEDYGPLEPISSYGQSKLDAEQLIERFCSEQDGRGISFRFANCVGPRSNHGVTFDFFHKLRAEPK</sequence>
<feature type="domain" description="NAD-dependent epimerase/dehydratase" evidence="2">
    <location>
        <begin position="5"/>
        <end position="181"/>
    </location>
</feature>
<evidence type="ECO:0000256" key="1">
    <source>
        <dbReference type="ARBA" id="ARBA00007637"/>
    </source>
</evidence>
<protein>
    <recommendedName>
        <fullName evidence="2">NAD-dependent epimerase/dehydratase domain-containing protein</fullName>
    </recommendedName>
</protein>
<evidence type="ECO:0000259" key="2">
    <source>
        <dbReference type="Pfam" id="PF01370"/>
    </source>
</evidence>
<dbReference type="EMBL" id="UINC01019893">
    <property type="protein sequence ID" value="SVA84071.1"/>
    <property type="molecule type" value="Genomic_DNA"/>
</dbReference>
<dbReference type="Gene3D" id="3.40.50.720">
    <property type="entry name" value="NAD(P)-binding Rossmann-like Domain"/>
    <property type="match status" value="1"/>
</dbReference>
<dbReference type="PANTHER" id="PTHR43725">
    <property type="entry name" value="UDP-GLUCOSE 4-EPIMERASE"/>
    <property type="match status" value="1"/>
</dbReference>
<dbReference type="AlphaFoldDB" id="A0A381Z547"/>
<accession>A0A381Z547</accession>
<dbReference type="PANTHER" id="PTHR43725:SF53">
    <property type="entry name" value="UDP-ARABINOSE 4-EPIMERASE 1"/>
    <property type="match status" value="1"/>
</dbReference>
<proteinExistence type="inferred from homology"/>
<reference evidence="3" key="1">
    <citation type="submission" date="2018-05" db="EMBL/GenBank/DDBJ databases">
        <authorList>
            <person name="Lanie J.A."/>
            <person name="Ng W.-L."/>
            <person name="Kazmierczak K.M."/>
            <person name="Andrzejewski T.M."/>
            <person name="Davidsen T.M."/>
            <person name="Wayne K.J."/>
            <person name="Tettelin H."/>
            <person name="Glass J.I."/>
            <person name="Rusch D."/>
            <person name="Podicherti R."/>
            <person name="Tsui H.-C.T."/>
            <person name="Winkler M.E."/>
        </authorList>
    </citation>
    <scope>NUCLEOTIDE SEQUENCE</scope>
</reference>
<feature type="non-terminal residue" evidence="3">
    <location>
        <position position="195"/>
    </location>
</feature>
<gene>
    <name evidence="3" type="ORF">METZ01_LOCUS136925</name>
</gene>